<dbReference type="AlphaFoldDB" id="A0A124E179"/>
<dbReference type="RefSeq" id="WP_029371590.1">
    <property type="nucleotide sequence ID" value="NZ_BCSX01000064.1"/>
</dbReference>
<reference evidence="2" key="2">
    <citation type="submission" date="2016-02" db="EMBL/GenBank/DDBJ databases">
        <title>Draft genome sequence of five rapidly growing Mycobacterium species.</title>
        <authorList>
            <person name="Katahira K."/>
            <person name="Gotou Y."/>
            <person name="Iida K."/>
            <person name="Ogura Y."/>
            <person name="Hayashi T."/>
        </authorList>
    </citation>
    <scope>NUCLEOTIDE SEQUENCE [LARGE SCALE GENOMIC DNA]</scope>
    <source>
        <strain evidence="2">JCM15654</strain>
    </source>
</reference>
<name>A0A124E179_9MYCO</name>
<gene>
    <name evidence="1" type="ORF">RMCB_6934</name>
</gene>
<keyword evidence="2" id="KW-1185">Reference proteome</keyword>
<organism evidence="1 2">
    <name type="scientific">Mycolicibacterium brisbanense</name>
    <dbReference type="NCBI Taxonomy" id="146020"/>
    <lineage>
        <taxon>Bacteria</taxon>
        <taxon>Bacillati</taxon>
        <taxon>Actinomycetota</taxon>
        <taxon>Actinomycetes</taxon>
        <taxon>Mycobacteriales</taxon>
        <taxon>Mycobacteriaceae</taxon>
        <taxon>Mycolicibacterium</taxon>
    </lineage>
</organism>
<comment type="caution">
    <text evidence="1">The sequence shown here is derived from an EMBL/GenBank/DDBJ whole genome shotgun (WGS) entry which is preliminary data.</text>
</comment>
<protein>
    <submittedName>
        <fullName evidence="1">Uncharacterized protein</fullName>
    </submittedName>
</protein>
<evidence type="ECO:0000313" key="1">
    <source>
        <dbReference type="EMBL" id="GAS92838.1"/>
    </source>
</evidence>
<dbReference type="EMBL" id="BCSX01000064">
    <property type="protein sequence ID" value="GAS92838.1"/>
    <property type="molecule type" value="Genomic_DNA"/>
</dbReference>
<accession>A0A124E179</accession>
<sequence length="96" mass="10570">MSTTTEFAELHKLIGDMRRSVTALAAKYGDSPATRRITNDVERILLDIDRLNIDADELAMRHGCTQPTSAGEKIAIPDTQYDREFWGDISDGGVSG</sequence>
<reference evidence="2" key="1">
    <citation type="journal article" date="2016" name="Genome Announc.">
        <title>Draft Genome Sequences of Five Rapidly Growing Mycobacterium Species, M. thermoresistibile, M. fortuitum subsp. acetamidolyticum, M. canariasense, M. brisbanense, and M. novocastrense.</title>
        <authorList>
            <person name="Katahira K."/>
            <person name="Ogura Y."/>
            <person name="Gotoh Y."/>
            <person name="Hayashi T."/>
        </authorList>
    </citation>
    <scope>NUCLEOTIDE SEQUENCE [LARGE SCALE GENOMIC DNA]</scope>
    <source>
        <strain evidence="2">JCM15654</strain>
    </source>
</reference>
<proteinExistence type="predicted"/>
<evidence type="ECO:0000313" key="2">
    <source>
        <dbReference type="Proteomes" id="UP000069620"/>
    </source>
</evidence>
<dbReference type="STRING" id="146020.RMCB_6934"/>
<dbReference type="OrthoDB" id="5194954at2"/>
<dbReference type="Proteomes" id="UP000069620">
    <property type="component" value="Unassembled WGS sequence"/>
</dbReference>